<evidence type="ECO:0000313" key="12">
    <source>
        <dbReference type="EMBL" id="CAK0856348.1"/>
    </source>
</evidence>
<dbReference type="SUPFAM" id="SSF56112">
    <property type="entry name" value="Protein kinase-like (PK-like)"/>
    <property type="match status" value="1"/>
</dbReference>
<dbReference type="SUPFAM" id="SSF47473">
    <property type="entry name" value="EF-hand"/>
    <property type="match status" value="1"/>
</dbReference>
<feature type="region of interest" description="Disordered" evidence="9">
    <location>
        <begin position="339"/>
        <end position="388"/>
    </location>
</feature>
<evidence type="ECO:0000256" key="5">
    <source>
        <dbReference type="ARBA" id="ARBA00022777"/>
    </source>
</evidence>
<dbReference type="Gene3D" id="1.10.510.10">
    <property type="entry name" value="Transferase(Phosphotransferase) domain 1"/>
    <property type="match status" value="1"/>
</dbReference>
<dbReference type="Pfam" id="PF00069">
    <property type="entry name" value="Pkinase"/>
    <property type="match status" value="1"/>
</dbReference>
<dbReference type="PROSITE" id="PS50011">
    <property type="entry name" value="PROTEIN_KINASE_DOM"/>
    <property type="match status" value="1"/>
</dbReference>
<evidence type="ECO:0000256" key="7">
    <source>
        <dbReference type="ARBA" id="ARBA00022840"/>
    </source>
</evidence>
<evidence type="ECO:0000256" key="1">
    <source>
        <dbReference type="ARBA" id="ARBA00001946"/>
    </source>
</evidence>
<dbReference type="PROSITE" id="PS50222">
    <property type="entry name" value="EF_HAND_2"/>
    <property type="match status" value="3"/>
</dbReference>
<reference evidence="12" key="1">
    <citation type="submission" date="2023-10" db="EMBL/GenBank/DDBJ databases">
        <authorList>
            <person name="Chen Y."/>
            <person name="Shah S."/>
            <person name="Dougan E. K."/>
            <person name="Thang M."/>
            <person name="Chan C."/>
        </authorList>
    </citation>
    <scope>NUCLEOTIDE SEQUENCE [LARGE SCALE GENOMIC DNA]</scope>
</reference>
<feature type="compositionally biased region" description="Basic and acidic residues" evidence="9">
    <location>
        <begin position="377"/>
        <end position="388"/>
    </location>
</feature>
<accession>A0ABN9UBQ0</accession>
<comment type="similarity">
    <text evidence="8">Belongs to the protein kinase superfamily. Ser/Thr protein kinase family. CDPK subfamily.</text>
</comment>
<feature type="domain" description="EF-hand" evidence="11">
    <location>
        <begin position="211"/>
        <end position="246"/>
    </location>
</feature>
<dbReference type="InterPro" id="IPR011009">
    <property type="entry name" value="Kinase-like_dom_sf"/>
</dbReference>
<dbReference type="PANTHER" id="PTHR24349">
    <property type="entry name" value="SERINE/THREONINE-PROTEIN KINASE"/>
    <property type="match status" value="1"/>
</dbReference>
<sequence>MCSYLIVCLAPGTEAYEAPEVLAGEAYDEKCDLWSLGTLLYVMLSGYMPFQSVNHAREGDYSFDTDDWDEVSESAKDLISRLLVVDAKARLSAAQALEHPWLQTAAETSSVQPHVLARLKNFQQISAFRKILLIVLSRQLATNDLPDMYEAFKTLDRDGDGKLSHKELHTALSTRMESQELEQVLDAMDVDGSGCVDYSEFLAAAFDRRSAREDLILQVFRALDRDESGTVGIQELHAMLDDVQGHEGVSAALREEARELLEQYDQDGDGLLNFDEFRRLLTRQTSADHLRDARGAARKGRPGLETWSVGQVNQAANQMRLSGTIRGFKKDLDEIKQELSEKSERSRLSEKTPRRLSGPVRFGGGGLPVVLPPEAETPDKNHARLDEPWRSSRRSCEGRRLLEAPAAAARPPQTGCLTGCLAVCPPLLRRWR</sequence>
<dbReference type="InterPro" id="IPR000719">
    <property type="entry name" value="Prot_kinase_dom"/>
</dbReference>
<organism evidence="12 13">
    <name type="scientific">Prorocentrum cordatum</name>
    <dbReference type="NCBI Taxonomy" id="2364126"/>
    <lineage>
        <taxon>Eukaryota</taxon>
        <taxon>Sar</taxon>
        <taxon>Alveolata</taxon>
        <taxon>Dinophyceae</taxon>
        <taxon>Prorocentrales</taxon>
        <taxon>Prorocentraceae</taxon>
        <taxon>Prorocentrum</taxon>
    </lineage>
</organism>
<evidence type="ECO:0000256" key="9">
    <source>
        <dbReference type="SAM" id="MobiDB-lite"/>
    </source>
</evidence>
<dbReference type="InterPro" id="IPR050205">
    <property type="entry name" value="CDPK_Ser/Thr_kinases"/>
</dbReference>
<evidence type="ECO:0000256" key="2">
    <source>
        <dbReference type="ARBA" id="ARBA00022527"/>
    </source>
</evidence>
<evidence type="ECO:0000256" key="4">
    <source>
        <dbReference type="ARBA" id="ARBA00022741"/>
    </source>
</evidence>
<feature type="compositionally biased region" description="Basic and acidic residues" evidence="9">
    <location>
        <begin position="339"/>
        <end position="353"/>
    </location>
</feature>
<keyword evidence="5" id="KW-0418">Kinase</keyword>
<dbReference type="SMART" id="SM00054">
    <property type="entry name" value="EFh"/>
    <property type="match status" value="4"/>
</dbReference>
<dbReference type="Pfam" id="PF13499">
    <property type="entry name" value="EF-hand_7"/>
    <property type="match status" value="2"/>
</dbReference>
<feature type="domain" description="Protein kinase" evidence="10">
    <location>
        <begin position="1"/>
        <end position="102"/>
    </location>
</feature>
<evidence type="ECO:0000259" key="10">
    <source>
        <dbReference type="PROSITE" id="PS50011"/>
    </source>
</evidence>
<dbReference type="Proteomes" id="UP001189429">
    <property type="component" value="Unassembled WGS sequence"/>
</dbReference>
<gene>
    <name evidence="12" type="ORF">PCOR1329_LOCUS46756</name>
</gene>
<dbReference type="InterPro" id="IPR002048">
    <property type="entry name" value="EF_hand_dom"/>
</dbReference>
<evidence type="ECO:0000256" key="6">
    <source>
        <dbReference type="ARBA" id="ARBA00022837"/>
    </source>
</evidence>
<dbReference type="InterPro" id="IPR011992">
    <property type="entry name" value="EF-hand-dom_pair"/>
</dbReference>
<feature type="domain" description="EF-hand" evidence="11">
    <location>
        <begin position="252"/>
        <end position="287"/>
    </location>
</feature>
<comment type="caution">
    <text evidence="12">The sequence shown here is derived from an EMBL/GenBank/DDBJ whole genome shotgun (WGS) entry which is preliminary data.</text>
</comment>
<protein>
    <recommendedName>
        <fullName evidence="14">Calmodulin</fullName>
    </recommendedName>
</protein>
<evidence type="ECO:0008006" key="14">
    <source>
        <dbReference type="Google" id="ProtNLM"/>
    </source>
</evidence>
<evidence type="ECO:0000256" key="3">
    <source>
        <dbReference type="ARBA" id="ARBA00022679"/>
    </source>
</evidence>
<name>A0ABN9UBQ0_9DINO</name>
<proteinExistence type="inferred from homology"/>
<comment type="cofactor">
    <cofactor evidence="1">
        <name>Mg(2+)</name>
        <dbReference type="ChEBI" id="CHEBI:18420"/>
    </cofactor>
</comment>
<dbReference type="EMBL" id="CAUYUJ010015624">
    <property type="protein sequence ID" value="CAK0856348.1"/>
    <property type="molecule type" value="Genomic_DNA"/>
</dbReference>
<evidence type="ECO:0000259" key="11">
    <source>
        <dbReference type="PROSITE" id="PS50222"/>
    </source>
</evidence>
<dbReference type="PROSITE" id="PS00018">
    <property type="entry name" value="EF_HAND_1"/>
    <property type="match status" value="3"/>
</dbReference>
<evidence type="ECO:0000256" key="8">
    <source>
        <dbReference type="ARBA" id="ARBA00024334"/>
    </source>
</evidence>
<keyword evidence="2" id="KW-0723">Serine/threonine-protein kinase</keyword>
<feature type="domain" description="EF-hand" evidence="11">
    <location>
        <begin position="143"/>
        <end position="178"/>
    </location>
</feature>
<keyword evidence="4" id="KW-0547">Nucleotide-binding</keyword>
<keyword evidence="13" id="KW-1185">Reference proteome</keyword>
<dbReference type="Gene3D" id="1.10.238.10">
    <property type="entry name" value="EF-hand"/>
    <property type="match status" value="2"/>
</dbReference>
<evidence type="ECO:0000313" key="13">
    <source>
        <dbReference type="Proteomes" id="UP001189429"/>
    </source>
</evidence>
<keyword evidence="3" id="KW-0808">Transferase</keyword>
<keyword evidence="7" id="KW-0067">ATP-binding</keyword>
<dbReference type="InterPro" id="IPR018247">
    <property type="entry name" value="EF_Hand_1_Ca_BS"/>
</dbReference>
<dbReference type="CDD" id="cd00051">
    <property type="entry name" value="EFh"/>
    <property type="match status" value="1"/>
</dbReference>
<dbReference type="SMART" id="SM00220">
    <property type="entry name" value="S_TKc"/>
    <property type="match status" value="1"/>
</dbReference>
<keyword evidence="6" id="KW-0106">Calcium</keyword>